<protein>
    <recommendedName>
        <fullName evidence="12">Multidrug transporter</fullName>
    </recommendedName>
</protein>
<keyword evidence="7 9" id="KW-0472">Membrane</keyword>
<keyword evidence="11" id="KW-1185">Reference proteome</keyword>
<comment type="caution">
    <text evidence="10">The sequence shown here is derived from an EMBL/GenBank/DDBJ whole genome shotgun (WGS) entry which is preliminary data.</text>
</comment>
<accession>A0ABS9KUB8</accession>
<evidence type="ECO:0000313" key="11">
    <source>
        <dbReference type="Proteomes" id="UP001165367"/>
    </source>
</evidence>
<evidence type="ECO:0000313" key="10">
    <source>
        <dbReference type="EMBL" id="MCG2615931.1"/>
    </source>
</evidence>
<keyword evidence="6" id="KW-0406">Ion transport</keyword>
<dbReference type="PANTHER" id="PTHR33281:SF19">
    <property type="entry name" value="VOLTAGE-DEPENDENT ANION CHANNEL-FORMING PROTEIN YNEE"/>
    <property type="match status" value="1"/>
</dbReference>
<comment type="subcellular location">
    <subcellularLocation>
        <location evidence="1">Cell membrane</location>
        <topology evidence="1">Multi-pass membrane protein</topology>
    </subcellularLocation>
</comment>
<feature type="transmembrane region" description="Helical" evidence="9">
    <location>
        <begin position="20"/>
        <end position="37"/>
    </location>
</feature>
<evidence type="ECO:0008006" key="12">
    <source>
        <dbReference type="Google" id="ProtNLM"/>
    </source>
</evidence>
<evidence type="ECO:0000256" key="3">
    <source>
        <dbReference type="ARBA" id="ARBA00022475"/>
    </source>
</evidence>
<dbReference type="PANTHER" id="PTHR33281">
    <property type="entry name" value="UPF0187 PROTEIN YNEE"/>
    <property type="match status" value="1"/>
</dbReference>
<dbReference type="Proteomes" id="UP001165367">
    <property type="component" value="Unassembled WGS sequence"/>
</dbReference>
<keyword evidence="2" id="KW-0813">Transport</keyword>
<evidence type="ECO:0000256" key="2">
    <source>
        <dbReference type="ARBA" id="ARBA00022448"/>
    </source>
</evidence>
<evidence type="ECO:0000256" key="1">
    <source>
        <dbReference type="ARBA" id="ARBA00004651"/>
    </source>
</evidence>
<dbReference type="RefSeq" id="WP_237874469.1">
    <property type="nucleotide sequence ID" value="NZ_JAKLTR010000011.1"/>
</dbReference>
<dbReference type="InterPro" id="IPR044669">
    <property type="entry name" value="YneE/VCCN1/2-like"/>
</dbReference>
<dbReference type="EMBL" id="JAKLTR010000011">
    <property type="protein sequence ID" value="MCG2615931.1"/>
    <property type="molecule type" value="Genomic_DNA"/>
</dbReference>
<gene>
    <name evidence="10" type="ORF">LZZ85_16665</name>
</gene>
<reference evidence="10" key="1">
    <citation type="submission" date="2022-01" db="EMBL/GenBank/DDBJ databases">
        <authorList>
            <person name="Jo J.-H."/>
            <person name="Im W.-T."/>
        </authorList>
    </citation>
    <scope>NUCLEOTIDE SEQUENCE</scope>
    <source>
        <strain evidence="10">NA20</strain>
    </source>
</reference>
<evidence type="ECO:0000256" key="5">
    <source>
        <dbReference type="ARBA" id="ARBA00022989"/>
    </source>
</evidence>
<organism evidence="10 11">
    <name type="scientific">Terrimonas ginsenosidimutans</name>
    <dbReference type="NCBI Taxonomy" id="2908004"/>
    <lineage>
        <taxon>Bacteria</taxon>
        <taxon>Pseudomonadati</taxon>
        <taxon>Bacteroidota</taxon>
        <taxon>Chitinophagia</taxon>
        <taxon>Chitinophagales</taxon>
        <taxon>Chitinophagaceae</taxon>
        <taxon>Terrimonas</taxon>
    </lineage>
</organism>
<feature type="transmembrane region" description="Helical" evidence="9">
    <location>
        <begin position="227"/>
        <end position="244"/>
    </location>
</feature>
<comment type="similarity">
    <text evidence="8">Belongs to the anion channel-forming bestrophin (TC 1.A.46) family.</text>
</comment>
<keyword evidence="5 9" id="KW-1133">Transmembrane helix</keyword>
<evidence type="ECO:0000256" key="8">
    <source>
        <dbReference type="ARBA" id="ARBA00034708"/>
    </source>
</evidence>
<evidence type="ECO:0000256" key="6">
    <source>
        <dbReference type="ARBA" id="ARBA00023065"/>
    </source>
</evidence>
<proteinExistence type="inferred from homology"/>
<name>A0ABS9KUB8_9BACT</name>
<sequence>MHVGRSYKLKEFIIWTRRRTYQLILLGIIPVIIYEVIGWKWVNIPWTVVALLGTATAFIVGFKNTQTYNRTQEAHQVWATILTNSRGWAIMCRDFIGDETITKKLIRRHLAWVTALRFHMREARIWETTEYKHNVEYQSSYHVPEWETFMEDEILKYLEPAEAKVVLRKSNPATQILGMQSRTITDVFEEEPGSMGKYIEMEKSIKEFFVLQGRSERIKDTPYPRQYSIINTFFVRLFCFLLPYGMLREFDDLNSVADGFMNGYMIWLVVPFSIIISWMYVSLEQVGESTENPFEGGANDVPISQISRMIEIEMLEFLGENDVPVQMQAQNNILV</sequence>
<dbReference type="Pfam" id="PF25539">
    <property type="entry name" value="Bestrophin_2"/>
    <property type="match status" value="1"/>
</dbReference>
<feature type="transmembrane region" description="Helical" evidence="9">
    <location>
        <begin position="43"/>
        <end position="62"/>
    </location>
</feature>
<keyword evidence="4 9" id="KW-0812">Transmembrane</keyword>
<evidence type="ECO:0000256" key="9">
    <source>
        <dbReference type="SAM" id="Phobius"/>
    </source>
</evidence>
<evidence type="ECO:0000256" key="4">
    <source>
        <dbReference type="ARBA" id="ARBA00022692"/>
    </source>
</evidence>
<evidence type="ECO:0000256" key="7">
    <source>
        <dbReference type="ARBA" id="ARBA00023136"/>
    </source>
</evidence>
<feature type="transmembrane region" description="Helical" evidence="9">
    <location>
        <begin position="264"/>
        <end position="283"/>
    </location>
</feature>
<keyword evidence="3" id="KW-1003">Cell membrane</keyword>